<evidence type="ECO:0000313" key="13">
    <source>
        <dbReference type="Proteomes" id="UP001211907"/>
    </source>
</evidence>
<protein>
    <recommendedName>
        <fullName evidence="10">Protein transport protein BOS1</fullName>
    </recommendedName>
</protein>
<proteinExistence type="inferred from homology"/>
<evidence type="ECO:0000256" key="11">
    <source>
        <dbReference type="SAM" id="Coils"/>
    </source>
</evidence>
<feature type="coiled-coil region" evidence="11">
    <location>
        <begin position="81"/>
        <end position="118"/>
    </location>
</feature>
<keyword evidence="7" id="KW-0333">Golgi apparatus</keyword>
<keyword evidence="6" id="KW-1133">Transmembrane helix</keyword>
<accession>A0AAD5X9P2</accession>
<keyword evidence="13" id="KW-1185">Reference proteome</keyword>
<dbReference type="GO" id="GO:0005484">
    <property type="term" value="F:SNAP receptor activity"/>
    <property type="evidence" value="ECO:0007669"/>
    <property type="project" value="InterPro"/>
</dbReference>
<dbReference type="GO" id="GO:0000139">
    <property type="term" value="C:Golgi membrane"/>
    <property type="evidence" value="ECO:0007669"/>
    <property type="project" value="UniProtKB-SubCell"/>
</dbReference>
<sequence length="238" mass="26282">MTGNFILNNATKTLTQLQSDLDQYTAHLDALATTTTTGVATPASAFPFSAAGQIHSNLESLRQASKDMSDIAKREITTVKREKALARANQMQADYQRLKTLNDTLRKRQQEMSDERDRIELMGSKQYSGFGASGGLGRRAGHSVGSKNSDSSLTDTSTILMMDGLLRENQVLSATDGKLDEFIQMGQHALTELMEQRHILKATQKRMYDIATSLGLSASVIKYIEKRATQDRWVLFGG</sequence>
<dbReference type="GO" id="GO:0012507">
    <property type="term" value="C:ER to Golgi transport vesicle membrane"/>
    <property type="evidence" value="ECO:0007669"/>
    <property type="project" value="TreeGrafter"/>
</dbReference>
<dbReference type="AlphaFoldDB" id="A0AAD5X9P2"/>
<evidence type="ECO:0000256" key="4">
    <source>
        <dbReference type="ARBA" id="ARBA00022692"/>
    </source>
</evidence>
<dbReference type="GO" id="GO:0015031">
    <property type="term" value="P:protein transport"/>
    <property type="evidence" value="ECO:0007669"/>
    <property type="project" value="UniProtKB-KW"/>
</dbReference>
<dbReference type="PANTHER" id="PTHR21230">
    <property type="entry name" value="VESICLE TRANSPORT V-SNARE PROTEIN VTI1-RELATED"/>
    <property type="match status" value="1"/>
</dbReference>
<dbReference type="PANTHER" id="PTHR21230:SF1">
    <property type="entry name" value="GOLGI SNAP RECEPTOR COMPLEX MEMBER 2"/>
    <property type="match status" value="1"/>
</dbReference>
<dbReference type="GO" id="GO:0005789">
    <property type="term" value="C:endoplasmic reticulum membrane"/>
    <property type="evidence" value="ECO:0007669"/>
    <property type="project" value="UniProtKB-SubCell"/>
</dbReference>
<gene>
    <name evidence="12" type="primary">BOS1</name>
    <name evidence="12" type="ORF">HK100_009538</name>
</gene>
<evidence type="ECO:0000313" key="12">
    <source>
        <dbReference type="EMBL" id="KAJ3083042.1"/>
    </source>
</evidence>
<evidence type="ECO:0000256" key="6">
    <source>
        <dbReference type="ARBA" id="ARBA00022989"/>
    </source>
</evidence>
<dbReference type="GO" id="GO:0031902">
    <property type="term" value="C:late endosome membrane"/>
    <property type="evidence" value="ECO:0007669"/>
    <property type="project" value="TreeGrafter"/>
</dbReference>
<dbReference type="PIRSF" id="PIRSF028865">
    <property type="entry name" value="Membrin-2"/>
    <property type="match status" value="1"/>
</dbReference>
<dbReference type="Pfam" id="PF12352">
    <property type="entry name" value="V-SNARE_C"/>
    <property type="match status" value="1"/>
</dbReference>
<evidence type="ECO:0000256" key="10">
    <source>
        <dbReference type="ARBA" id="ARBA00040957"/>
    </source>
</evidence>
<evidence type="ECO:0000256" key="7">
    <source>
        <dbReference type="ARBA" id="ARBA00023034"/>
    </source>
</evidence>
<reference evidence="12" key="1">
    <citation type="submission" date="2020-05" db="EMBL/GenBank/DDBJ databases">
        <title>Phylogenomic resolution of chytrid fungi.</title>
        <authorList>
            <person name="Stajich J.E."/>
            <person name="Amses K."/>
            <person name="Simmons R."/>
            <person name="Seto K."/>
            <person name="Myers J."/>
            <person name="Bonds A."/>
            <person name="Quandt C.A."/>
            <person name="Barry K."/>
            <person name="Liu P."/>
            <person name="Grigoriev I."/>
            <person name="Longcore J.E."/>
            <person name="James T.Y."/>
        </authorList>
    </citation>
    <scope>NUCLEOTIDE SEQUENCE</scope>
    <source>
        <strain evidence="12">JEL0513</strain>
    </source>
</reference>
<evidence type="ECO:0000256" key="2">
    <source>
        <dbReference type="ARBA" id="ARBA00004409"/>
    </source>
</evidence>
<keyword evidence="5" id="KW-0653">Protein transport</keyword>
<dbReference type="GO" id="GO:0000149">
    <property type="term" value="F:SNARE binding"/>
    <property type="evidence" value="ECO:0007669"/>
    <property type="project" value="TreeGrafter"/>
</dbReference>
<dbReference type="GO" id="GO:0006906">
    <property type="term" value="P:vesicle fusion"/>
    <property type="evidence" value="ECO:0007669"/>
    <property type="project" value="TreeGrafter"/>
</dbReference>
<evidence type="ECO:0000256" key="3">
    <source>
        <dbReference type="ARBA" id="ARBA00022448"/>
    </source>
</evidence>
<keyword evidence="11" id="KW-0175">Coiled coil</keyword>
<comment type="similarity">
    <text evidence="9">Belongs to the BOS1 family.</text>
</comment>
<dbReference type="Proteomes" id="UP001211907">
    <property type="component" value="Unassembled WGS sequence"/>
</dbReference>
<dbReference type="InterPro" id="IPR027027">
    <property type="entry name" value="GOSR2/Membrin/Bos1"/>
</dbReference>
<dbReference type="EMBL" id="JADGJH010004924">
    <property type="protein sequence ID" value="KAJ3083042.1"/>
    <property type="molecule type" value="Genomic_DNA"/>
</dbReference>
<name>A0AAD5X9P2_9FUNG</name>
<evidence type="ECO:0000256" key="9">
    <source>
        <dbReference type="ARBA" id="ARBA00037983"/>
    </source>
</evidence>
<comment type="caution">
    <text evidence="12">The sequence shown here is derived from an EMBL/GenBank/DDBJ whole genome shotgun (WGS) entry which is preliminary data.</text>
</comment>
<keyword evidence="3" id="KW-0813">Transport</keyword>
<dbReference type="GO" id="GO:0031201">
    <property type="term" value="C:SNARE complex"/>
    <property type="evidence" value="ECO:0007669"/>
    <property type="project" value="TreeGrafter"/>
</dbReference>
<feature type="coiled-coil region" evidence="11">
    <location>
        <begin position="7"/>
        <end position="34"/>
    </location>
</feature>
<evidence type="ECO:0000256" key="1">
    <source>
        <dbReference type="ARBA" id="ARBA00004163"/>
    </source>
</evidence>
<feature type="non-terminal residue" evidence="12">
    <location>
        <position position="1"/>
    </location>
</feature>
<keyword evidence="4" id="KW-0812">Transmembrane</keyword>
<comment type="subcellular location">
    <subcellularLocation>
        <location evidence="1">Endoplasmic reticulum membrane</location>
        <topology evidence="1">Single-pass type IV membrane protein</topology>
    </subcellularLocation>
    <subcellularLocation>
        <location evidence="2">Golgi apparatus membrane</location>
        <topology evidence="2">Single-pass type IV membrane protein</topology>
    </subcellularLocation>
</comment>
<evidence type="ECO:0000256" key="5">
    <source>
        <dbReference type="ARBA" id="ARBA00022927"/>
    </source>
</evidence>
<evidence type="ECO:0000256" key="8">
    <source>
        <dbReference type="ARBA" id="ARBA00023136"/>
    </source>
</evidence>
<organism evidence="12 13">
    <name type="scientific">Physocladia obscura</name>
    <dbReference type="NCBI Taxonomy" id="109957"/>
    <lineage>
        <taxon>Eukaryota</taxon>
        <taxon>Fungi</taxon>
        <taxon>Fungi incertae sedis</taxon>
        <taxon>Chytridiomycota</taxon>
        <taxon>Chytridiomycota incertae sedis</taxon>
        <taxon>Chytridiomycetes</taxon>
        <taxon>Chytridiales</taxon>
        <taxon>Chytriomycetaceae</taxon>
        <taxon>Physocladia</taxon>
    </lineage>
</organism>
<keyword evidence="8" id="KW-0472">Membrane</keyword>
<dbReference type="Gene3D" id="1.20.5.110">
    <property type="match status" value="1"/>
</dbReference>